<reference evidence="3 4" key="1">
    <citation type="submission" date="2021-03" db="EMBL/GenBank/DDBJ databases">
        <authorList>
            <person name="Gilmore M.S."/>
            <person name="Schwartzman J."/>
            <person name="Van Tyne D."/>
            <person name="Martin M."/>
            <person name="Earl A.M."/>
            <person name="Manson A.L."/>
            <person name="Straub T."/>
            <person name="Salamzade R."/>
            <person name="Saavedra J."/>
            <person name="Lebreton F."/>
            <person name="Prichula J."/>
            <person name="Schaufler K."/>
            <person name="Gaca A."/>
            <person name="Sgardioli B."/>
            <person name="Wagenaar J."/>
            <person name="Strong T."/>
        </authorList>
    </citation>
    <scope>NUCLEOTIDE SEQUENCE [LARGE SCALE GENOMIC DNA]</scope>
    <source>
        <strain evidence="3 4">665A</strain>
    </source>
</reference>
<evidence type="ECO:0000313" key="3">
    <source>
        <dbReference type="EMBL" id="MEO1769423.1"/>
    </source>
</evidence>
<dbReference type="Gene3D" id="1.10.4080.10">
    <property type="entry name" value="ADP-ribosylation/Crystallin J1"/>
    <property type="match status" value="1"/>
</dbReference>
<evidence type="ECO:0000313" key="4">
    <source>
        <dbReference type="Proteomes" id="UP000664357"/>
    </source>
</evidence>
<evidence type="ECO:0000256" key="1">
    <source>
        <dbReference type="ARBA" id="ARBA00010702"/>
    </source>
</evidence>
<sequence length="349" mass="36730">MTVQTKIQGILGLAAIGDAMGAATENLSFDQIRQHFGGPVTDLQKPGETAFALGNEAGQVTDDFSQIYFLCQAVLENGGTLDKETVIKAILKWSDVSWYFDRFAGPTTRSAVAMYKDPSLKMKPLPGAVTVDYASKATNGAAMKIAPAGILNPDDLAGAIDTAITITQVTHDNSLAISGACAVAAATSASLAEHATVEDVLAAGYYGAVRGEALAKEVSREVAGPSVVERIQLAYNIVDGVGTKEEKLRRLSQIVGSGLHISEAVPSAFGIVSLNKGNALQAVIDAVNIGYDTDTIATIVGSMVGAFIDLSDPEFLSLFETVQKANDFNIVELSNSLADVVRFHERKQC</sequence>
<reference evidence="3 4" key="2">
    <citation type="submission" date="2024-02" db="EMBL/GenBank/DDBJ databases">
        <title>The Genome Sequence of Enterococcus sp. DIV0159.</title>
        <authorList>
            <person name="Earl A."/>
            <person name="Manson A."/>
            <person name="Gilmore M."/>
            <person name="Sanders J."/>
            <person name="Shea T."/>
            <person name="Howe W."/>
            <person name="Livny J."/>
            <person name="Cuomo C."/>
            <person name="Neafsey D."/>
            <person name="Birren B."/>
        </authorList>
    </citation>
    <scope>NUCLEOTIDE SEQUENCE [LARGE SCALE GENOMIC DNA]</scope>
    <source>
        <strain evidence="3 4">665A</strain>
    </source>
</reference>
<keyword evidence="2" id="KW-0378">Hydrolase</keyword>
<dbReference type="InterPro" id="IPR050792">
    <property type="entry name" value="ADP-ribosylglycohydrolase"/>
</dbReference>
<dbReference type="RefSeq" id="WP_207702420.1">
    <property type="nucleotide sequence ID" value="NZ_JAFREL020000001.1"/>
</dbReference>
<accession>A0ABV0ENZ2</accession>
<comment type="caution">
    <text evidence="3">The sequence shown here is derived from an EMBL/GenBank/DDBJ whole genome shotgun (WGS) entry which is preliminary data.</text>
</comment>
<dbReference type="InterPro" id="IPR036705">
    <property type="entry name" value="Ribosyl_crysJ1_sf"/>
</dbReference>
<keyword evidence="4" id="KW-1185">Reference proteome</keyword>
<protein>
    <recommendedName>
        <fullName evidence="5">ADP-ribosylglycohydrolase</fullName>
    </recommendedName>
</protein>
<name>A0ABV0ENZ2_9ENTE</name>
<dbReference type="PANTHER" id="PTHR16222:SF24">
    <property type="entry name" value="ADP-RIBOSYLHYDROLASE ARH3"/>
    <property type="match status" value="1"/>
</dbReference>
<dbReference type="SUPFAM" id="SSF101478">
    <property type="entry name" value="ADP-ribosylglycohydrolase"/>
    <property type="match status" value="1"/>
</dbReference>
<dbReference type="EMBL" id="JAFREL020000001">
    <property type="protein sequence ID" value="MEO1769423.1"/>
    <property type="molecule type" value="Genomic_DNA"/>
</dbReference>
<evidence type="ECO:0000256" key="2">
    <source>
        <dbReference type="ARBA" id="ARBA00022801"/>
    </source>
</evidence>
<dbReference type="Proteomes" id="UP000664357">
    <property type="component" value="Unassembled WGS sequence"/>
</dbReference>
<evidence type="ECO:0008006" key="5">
    <source>
        <dbReference type="Google" id="ProtNLM"/>
    </source>
</evidence>
<dbReference type="PANTHER" id="PTHR16222">
    <property type="entry name" value="ADP-RIBOSYLGLYCOHYDROLASE"/>
    <property type="match status" value="1"/>
</dbReference>
<gene>
    <name evidence="3" type="ORF">JZO67_001374</name>
</gene>
<comment type="similarity">
    <text evidence="1">Belongs to the ADP-ribosylglycohydrolase family.</text>
</comment>
<proteinExistence type="inferred from homology"/>
<organism evidence="3 4">
    <name type="scientific">Candidatus Enterococcus ferrettii</name>
    <dbReference type="NCBI Taxonomy" id="2815324"/>
    <lineage>
        <taxon>Bacteria</taxon>
        <taxon>Bacillati</taxon>
        <taxon>Bacillota</taxon>
        <taxon>Bacilli</taxon>
        <taxon>Lactobacillales</taxon>
        <taxon>Enterococcaceae</taxon>
        <taxon>Enterococcus</taxon>
    </lineage>
</organism>
<dbReference type="InterPro" id="IPR005502">
    <property type="entry name" value="Ribosyl_crysJ1"/>
</dbReference>
<dbReference type="Pfam" id="PF03747">
    <property type="entry name" value="ADP_ribosyl_GH"/>
    <property type="match status" value="1"/>
</dbReference>